<dbReference type="GO" id="GO:0032259">
    <property type="term" value="P:methylation"/>
    <property type="evidence" value="ECO:0007669"/>
    <property type="project" value="UniProtKB-KW"/>
</dbReference>
<evidence type="ECO:0000256" key="1">
    <source>
        <dbReference type="SAM" id="MobiDB-lite"/>
    </source>
</evidence>
<feature type="region of interest" description="Disordered" evidence="1">
    <location>
        <begin position="257"/>
        <end position="279"/>
    </location>
</feature>
<dbReference type="EMBL" id="WOFH01000013">
    <property type="protein sequence ID" value="MUN41179.1"/>
    <property type="molecule type" value="Genomic_DNA"/>
</dbReference>
<dbReference type="PIRSF" id="PIRSF017393">
    <property type="entry name" value="MTase_SAV2177"/>
    <property type="match status" value="1"/>
</dbReference>
<name>A0A7K1L9T2_9ACTN</name>
<dbReference type="GO" id="GO:0008168">
    <property type="term" value="F:methyltransferase activity"/>
    <property type="evidence" value="ECO:0007669"/>
    <property type="project" value="UniProtKB-KW"/>
</dbReference>
<accession>A0A7K1L9T2</accession>
<keyword evidence="2" id="KW-0808">Transferase</keyword>
<comment type="caution">
    <text evidence="2">The sequence shown here is derived from an EMBL/GenBank/DDBJ whole genome shotgun (WGS) entry which is preliminary data.</text>
</comment>
<feature type="compositionally biased region" description="Basic and acidic residues" evidence="1">
    <location>
        <begin position="257"/>
        <end position="270"/>
    </location>
</feature>
<evidence type="ECO:0000313" key="2">
    <source>
        <dbReference type="EMBL" id="MUN41179.1"/>
    </source>
</evidence>
<dbReference type="Gene3D" id="3.40.50.150">
    <property type="entry name" value="Vaccinia Virus protein VP39"/>
    <property type="match status" value="1"/>
</dbReference>
<protein>
    <submittedName>
        <fullName evidence="2">SAM-dependent methyltransferase</fullName>
    </submittedName>
</protein>
<dbReference type="InterPro" id="IPR029063">
    <property type="entry name" value="SAM-dependent_MTases_sf"/>
</dbReference>
<dbReference type="InterPro" id="IPR006764">
    <property type="entry name" value="SAM_dep_MeTrfase_SAV2177_type"/>
</dbReference>
<dbReference type="AlphaFoldDB" id="A0A7K1L9T2"/>
<dbReference type="Proteomes" id="UP000432015">
    <property type="component" value="Unassembled WGS sequence"/>
</dbReference>
<organism evidence="2 3">
    <name type="scientific">Actinomadura litoris</name>
    <dbReference type="NCBI Taxonomy" id="2678616"/>
    <lineage>
        <taxon>Bacteria</taxon>
        <taxon>Bacillati</taxon>
        <taxon>Actinomycetota</taxon>
        <taxon>Actinomycetes</taxon>
        <taxon>Streptosporangiales</taxon>
        <taxon>Thermomonosporaceae</taxon>
        <taxon>Actinomadura</taxon>
    </lineage>
</organism>
<dbReference type="RefSeq" id="WP_156220439.1">
    <property type="nucleotide sequence ID" value="NZ_WOFH01000013.1"/>
</dbReference>
<dbReference type="Pfam" id="PF04672">
    <property type="entry name" value="Methyltransf_19"/>
    <property type="match status" value="1"/>
</dbReference>
<dbReference type="SUPFAM" id="SSF53335">
    <property type="entry name" value="S-adenosyl-L-methionine-dependent methyltransferases"/>
    <property type="match status" value="1"/>
</dbReference>
<evidence type="ECO:0000313" key="3">
    <source>
        <dbReference type="Proteomes" id="UP000432015"/>
    </source>
</evidence>
<keyword evidence="2" id="KW-0489">Methyltransferase</keyword>
<proteinExistence type="predicted"/>
<reference evidence="2 3" key="1">
    <citation type="submission" date="2019-11" db="EMBL/GenBank/DDBJ databases">
        <authorList>
            <person name="Cao P."/>
        </authorList>
    </citation>
    <scope>NUCLEOTIDE SEQUENCE [LARGE SCALE GENOMIC DNA]</scope>
    <source>
        <strain evidence="2 3">NEAU-AAG5</strain>
    </source>
</reference>
<gene>
    <name evidence="2" type="ORF">GNZ18_31935</name>
</gene>
<keyword evidence="3" id="KW-1185">Reference proteome</keyword>
<sequence length="279" mass="30722">MPSSGSPGANQPPRLPESAQARFRIDIPSPARTWNYWLGGKDNYEVDRVVGDSTAKVNPELTTLARESRKFLIRVVRYLAAQEGVRNFLDIGAGLPTESNTHQIAQRTAPESRVVYVDNDPMVLSHARALMRGTTPEGVTDYLDADYHEPRQILEEAANVLNFTQPVAVMFMGVLGFCQDYETAKRIVAETVEGVPPGSFLVLWDCTDTSEDAVRSTENYAKSGALPYILRSVEQIGAFFGSLEKVEPGLVSITRWRPDPDQGEGPEHVHGYGAVARTS</sequence>